<organism evidence="1 2">
    <name type="scientific">Romanomermis culicivorax</name>
    <name type="common">Nematode worm</name>
    <dbReference type="NCBI Taxonomy" id="13658"/>
    <lineage>
        <taxon>Eukaryota</taxon>
        <taxon>Metazoa</taxon>
        <taxon>Ecdysozoa</taxon>
        <taxon>Nematoda</taxon>
        <taxon>Enoplea</taxon>
        <taxon>Dorylaimia</taxon>
        <taxon>Mermithida</taxon>
        <taxon>Mermithoidea</taxon>
        <taxon>Mermithidae</taxon>
        <taxon>Romanomermis</taxon>
    </lineage>
</organism>
<proteinExistence type="predicted"/>
<dbReference type="Proteomes" id="UP000887565">
    <property type="component" value="Unplaced"/>
</dbReference>
<evidence type="ECO:0000313" key="2">
    <source>
        <dbReference type="WBParaSite" id="nRc.2.0.1.t01257-RA"/>
    </source>
</evidence>
<name>A0A915HGW9_ROMCU</name>
<reference evidence="2" key="1">
    <citation type="submission" date="2022-11" db="UniProtKB">
        <authorList>
            <consortium name="WormBaseParasite"/>
        </authorList>
    </citation>
    <scope>IDENTIFICATION</scope>
</reference>
<keyword evidence="1" id="KW-1185">Reference proteome</keyword>
<evidence type="ECO:0000313" key="1">
    <source>
        <dbReference type="Proteomes" id="UP000887565"/>
    </source>
</evidence>
<accession>A0A915HGW9</accession>
<dbReference type="WBParaSite" id="nRc.2.0.1.t01257-RA">
    <property type="protein sequence ID" value="nRc.2.0.1.t01257-RA"/>
    <property type="gene ID" value="nRc.2.0.1.g01257"/>
</dbReference>
<sequence length="87" mass="9887">MEVTQQVSGVSVMQIPPSVGNPDYISPLKRDLPIGQPVRDHSGQRNKCQEFEIFLHMVDFSKCASTRRKMFTLILNNGHVFSRIGDR</sequence>
<protein>
    <submittedName>
        <fullName evidence="2">Uncharacterized protein</fullName>
    </submittedName>
</protein>
<dbReference type="AlphaFoldDB" id="A0A915HGW9"/>